<evidence type="ECO:0000256" key="1">
    <source>
        <dbReference type="ARBA" id="ARBA00022737"/>
    </source>
</evidence>
<dbReference type="InterPro" id="IPR009459">
    <property type="entry name" value="MucBP_dom"/>
</dbReference>
<keyword evidence="4" id="KW-1185">Reference proteome</keyword>
<evidence type="ECO:0000313" key="3">
    <source>
        <dbReference type="EMBL" id="SER86010.1"/>
    </source>
</evidence>
<dbReference type="AlphaFoldDB" id="A0A1H9SLW5"/>
<dbReference type="Gene3D" id="3.10.100.10">
    <property type="entry name" value="Mannose-Binding Protein A, subunit A"/>
    <property type="match status" value="1"/>
</dbReference>
<dbReference type="Pfam" id="PF06458">
    <property type="entry name" value="MucBP"/>
    <property type="match status" value="1"/>
</dbReference>
<reference evidence="3 4" key="1">
    <citation type="submission" date="2016-10" db="EMBL/GenBank/DDBJ databases">
        <authorList>
            <person name="de Groot N.N."/>
        </authorList>
    </citation>
    <scope>NUCLEOTIDE SEQUENCE [LARGE SCALE GENOMIC DNA]</scope>
    <source>
        <strain evidence="3 4">DSM 13760</strain>
    </source>
</reference>
<dbReference type="OrthoDB" id="6372180at2"/>
<dbReference type="Gene3D" id="3.10.20.320">
    <property type="entry name" value="Putative peptidoglycan bound protein (lpxtg motif)"/>
    <property type="match status" value="1"/>
</dbReference>
<dbReference type="InterPro" id="IPR016187">
    <property type="entry name" value="CTDL_fold"/>
</dbReference>
<gene>
    <name evidence="3" type="ORF">SAMN04488559_10820</name>
</gene>
<evidence type="ECO:0000259" key="2">
    <source>
        <dbReference type="Pfam" id="PF06458"/>
    </source>
</evidence>
<organism evidence="3 4">
    <name type="scientific">Isobaculum melis</name>
    <dbReference type="NCBI Taxonomy" id="142588"/>
    <lineage>
        <taxon>Bacteria</taxon>
        <taxon>Bacillati</taxon>
        <taxon>Bacillota</taxon>
        <taxon>Bacilli</taxon>
        <taxon>Lactobacillales</taxon>
        <taxon>Carnobacteriaceae</taxon>
        <taxon>Isobaculum</taxon>
    </lineage>
</organism>
<dbReference type="Proteomes" id="UP000198948">
    <property type="component" value="Unassembled WGS sequence"/>
</dbReference>
<keyword evidence="1" id="KW-0677">Repeat</keyword>
<dbReference type="SUPFAM" id="SSF56436">
    <property type="entry name" value="C-type lectin-like"/>
    <property type="match status" value="1"/>
</dbReference>
<name>A0A1H9SLW5_9LACT</name>
<dbReference type="STRING" id="142588.SAMN04488559_10820"/>
<dbReference type="RefSeq" id="WP_092651964.1">
    <property type="nucleotide sequence ID" value="NZ_FOHA01000008.1"/>
</dbReference>
<dbReference type="EMBL" id="FOHA01000008">
    <property type="protein sequence ID" value="SER86010.1"/>
    <property type="molecule type" value="Genomic_DNA"/>
</dbReference>
<feature type="domain" description="MucBP" evidence="2">
    <location>
        <begin position="347"/>
        <end position="404"/>
    </location>
</feature>
<sequence>MSQLNKKQLSFFALNCFLIMLFVLTKPSFAEEINPSVKSSLSPLTYTIKREQEKFVLNEVSVQTSFGTVASITITMPAGMTLNLTAPTGWTTFNNPTDATINYLLTENNTPANVQAVLEQASFSINDEKKTQGKISISLSTEEISSWKDPQGITHYYKFVPAYTSWLDAYNAAKKITYKGLTGYLATITSEVEHDYIYNSIAKNPGWLGGTRMFHKDRTPIIDQDSISNIEDDYNYGMDNWYWANGPEAGKIFFIGKKRALGGYVPEGVYDGWALATPEPNNSIYGAGGNGEYVLQFALRGSKFWNDLANTNPDPDFIQGYFVEFSSYDSQLEIEENSYSANVPQLVKVQFLDQDTNELLATEEILQNTFSIDSTYDATYLMKTFKDYDLVNMPTNVTGTHQHTSTHTNHSCLLL</sequence>
<evidence type="ECO:0000313" key="4">
    <source>
        <dbReference type="Proteomes" id="UP000198948"/>
    </source>
</evidence>
<protein>
    <submittedName>
        <fullName evidence="3">MucBP domain-containing protein</fullName>
    </submittedName>
</protein>
<accession>A0A1H9SLW5</accession>
<proteinExistence type="predicted"/>
<dbReference type="InterPro" id="IPR016186">
    <property type="entry name" value="C-type_lectin-like/link_sf"/>
</dbReference>